<dbReference type="EMBL" id="BAAABX010000004">
    <property type="protein sequence ID" value="GAA0385749.1"/>
    <property type="molecule type" value="Genomic_DNA"/>
</dbReference>
<comment type="caution">
    <text evidence="2">The sequence shown here is derived from an EMBL/GenBank/DDBJ whole genome shotgun (WGS) entry which is preliminary data.</text>
</comment>
<feature type="transmembrane region" description="Helical" evidence="1">
    <location>
        <begin position="258"/>
        <end position="277"/>
    </location>
</feature>
<feature type="transmembrane region" description="Helical" evidence="1">
    <location>
        <begin position="498"/>
        <end position="519"/>
    </location>
</feature>
<reference evidence="2 3" key="1">
    <citation type="journal article" date="2019" name="Int. J. Syst. Evol. Microbiol.">
        <title>The Global Catalogue of Microorganisms (GCM) 10K type strain sequencing project: providing services to taxonomists for standard genome sequencing and annotation.</title>
        <authorList>
            <consortium name="The Broad Institute Genomics Platform"/>
            <consortium name="The Broad Institute Genome Sequencing Center for Infectious Disease"/>
            <person name="Wu L."/>
            <person name="Ma J."/>
        </authorList>
    </citation>
    <scope>NUCLEOTIDE SEQUENCE [LARGE SCALE GENOMIC DNA]</scope>
    <source>
        <strain evidence="2 3">JCM 4788</strain>
    </source>
</reference>
<feature type="transmembrane region" description="Helical" evidence="1">
    <location>
        <begin position="416"/>
        <end position="443"/>
    </location>
</feature>
<keyword evidence="1" id="KW-0472">Membrane</keyword>
<keyword evidence="1" id="KW-1133">Transmembrane helix</keyword>
<evidence type="ECO:0000313" key="3">
    <source>
        <dbReference type="Proteomes" id="UP001500879"/>
    </source>
</evidence>
<protein>
    <recommendedName>
        <fullName evidence="4">ABC transporter permease</fullName>
    </recommendedName>
</protein>
<evidence type="ECO:0008006" key="4">
    <source>
        <dbReference type="Google" id="ProtNLM"/>
    </source>
</evidence>
<keyword evidence="1" id="KW-0812">Transmembrane</keyword>
<feature type="transmembrane region" description="Helical" evidence="1">
    <location>
        <begin position="171"/>
        <end position="190"/>
    </location>
</feature>
<feature type="transmembrane region" description="Helical" evidence="1">
    <location>
        <begin position="525"/>
        <end position="544"/>
    </location>
</feature>
<evidence type="ECO:0000256" key="1">
    <source>
        <dbReference type="SAM" id="Phobius"/>
    </source>
</evidence>
<dbReference type="Pfam" id="PF19814">
    <property type="entry name" value="DUF6297"/>
    <property type="match status" value="1"/>
</dbReference>
<feature type="transmembrane region" description="Helical" evidence="1">
    <location>
        <begin position="202"/>
        <end position="223"/>
    </location>
</feature>
<dbReference type="InterPro" id="IPR046264">
    <property type="entry name" value="DUF6297"/>
</dbReference>
<feature type="transmembrane region" description="Helical" evidence="1">
    <location>
        <begin position="137"/>
        <end position="159"/>
    </location>
</feature>
<name>A0ABN0Y7T1_9ACTN</name>
<keyword evidence="3" id="KW-1185">Reference proteome</keyword>
<gene>
    <name evidence="2" type="ORF">GCM10010357_03190</name>
</gene>
<accession>A0ABN0Y7T1</accession>
<evidence type="ECO:0000313" key="2">
    <source>
        <dbReference type="EMBL" id="GAA0385749.1"/>
    </source>
</evidence>
<dbReference type="Proteomes" id="UP001500879">
    <property type="component" value="Unassembled WGS sequence"/>
</dbReference>
<dbReference type="RefSeq" id="WP_344018868.1">
    <property type="nucleotide sequence ID" value="NZ_BAAABX010000004.1"/>
</dbReference>
<feature type="transmembrane region" description="Helical" evidence="1">
    <location>
        <begin position="44"/>
        <end position="69"/>
    </location>
</feature>
<organism evidence="2 3">
    <name type="scientific">Streptomyces luteireticuli</name>
    <dbReference type="NCBI Taxonomy" id="173858"/>
    <lineage>
        <taxon>Bacteria</taxon>
        <taxon>Bacillati</taxon>
        <taxon>Actinomycetota</taxon>
        <taxon>Actinomycetes</taxon>
        <taxon>Kitasatosporales</taxon>
        <taxon>Streptomycetaceae</taxon>
        <taxon>Streptomyces</taxon>
    </lineage>
</organism>
<sequence>MTGTGERRPASGTDELRRRTAETMDFLHEARASARRSKRRSNALALYGLALVAAFWGGPFLAAAARAGGRGDWHGSASDHLLASLPVTVPVLLALVLLSVARSAVWRGPVLVDLPTVFWVLPLPVLRGPLLLPRFRASALAAGAAGLVGGGLLGFLLSVAGGTAWLPLSAAGAWAGTTTALTAVALGLLVERHDHAVARRGARIFGAAWALMACAAGLCALVVTQGRTEWYGTLLLWSGPWGWAAQPLVAVAGHSAPGWIPAMALSAACTLAALLWARRETPRIPEAALRNRATVASQVTASLFTVDLRQARSAVRGLRRRGARPALRLPMPRRTWLIVPWRDATGLLRAPGRLLWAVLWAATALGLSSVAQHTGARGQAVLCVAALVAEYLAAAQLTEPARLDSDDFRRASRLPFAFRSLALQHAWVPGALLLALLGAGTAAAGPAGWRTPGDAVLIAAVPAMVGAALVSSYRGAVPAHVMIGTETPMGNTAAIQTAVWYARGPLAALVLSVPVLLAVAHGDRIGAGHLVWLLALGAAGLWWARRTAGRLHGAPSGRLRRTERFLQAGRRLRAFLLTRLK</sequence>
<feature type="transmembrane region" description="Helical" evidence="1">
    <location>
        <begin position="81"/>
        <end position="101"/>
    </location>
</feature>
<proteinExistence type="predicted"/>
<feature type="transmembrane region" description="Helical" evidence="1">
    <location>
        <begin position="455"/>
        <end position="477"/>
    </location>
</feature>